<dbReference type="EMBL" id="JBHLXJ010000002">
    <property type="protein sequence ID" value="MFC0348411.1"/>
    <property type="molecule type" value="Genomic_DNA"/>
</dbReference>
<keyword evidence="3 5" id="KW-0808">Transferase</keyword>
<dbReference type="PANTHER" id="PTHR43420">
    <property type="entry name" value="ACETYLTRANSFERASE"/>
    <property type="match status" value="1"/>
</dbReference>
<feature type="active site" description="Proton acceptor" evidence="5">
    <location>
        <position position="116"/>
    </location>
</feature>
<evidence type="ECO:0000259" key="6">
    <source>
        <dbReference type="PROSITE" id="PS51186"/>
    </source>
</evidence>
<dbReference type="NCBIfam" id="TIGR01575">
    <property type="entry name" value="rimI"/>
    <property type="match status" value="1"/>
</dbReference>
<comment type="function">
    <text evidence="5">Acetylates the N-terminal alanine of ribosomal protein bS18.</text>
</comment>
<proteinExistence type="inferred from homology"/>
<dbReference type="Gene3D" id="3.40.630.30">
    <property type="match status" value="1"/>
</dbReference>
<dbReference type="EC" id="2.3.1.266" evidence="5"/>
<keyword evidence="7" id="KW-0689">Ribosomal protein</keyword>
<dbReference type="GO" id="GO:0008999">
    <property type="term" value="F:protein-N-terminal-alanine acetyltransferase activity"/>
    <property type="evidence" value="ECO:0007669"/>
    <property type="project" value="UniProtKB-EC"/>
</dbReference>
<dbReference type="PROSITE" id="PS51186">
    <property type="entry name" value="GNAT"/>
    <property type="match status" value="1"/>
</dbReference>
<comment type="caution">
    <text evidence="5">Lacks conserved residue(s) required for the propagation of feature annotation.</text>
</comment>
<dbReference type="InterPro" id="IPR006464">
    <property type="entry name" value="AcTrfase_RimI/Ard1"/>
</dbReference>
<sequence>MQNLSQSSSDAKNVYCCSLGSTDLEEILKIENEVYTHPWTRGNFLDSFAEPYEAIGLRSNNGTLVAYFLLMPILDELHLLTFAVHPQYQGQGYARLLLEEMRRLAKSKNYLSIMLEVRISNLRARHIYQQFGFVEIGRRKGYYPVDQLTREDAIVMRIATSDSANLG</sequence>
<comment type="caution">
    <text evidence="7">The sequence shown here is derived from an EMBL/GenBank/DDBJ whole genome shotgun (WGS) entry which is preliminary data.</text>
</comment>
<name>A0ABV6I9A2_9BURK</name>
<keyword evidence="7" id="KW-0687">Ribonucleoprotein</keyword>
<evidence type="ECO:0000256" key="3">
    <source>
        <dbReference type="ARBA" id="ARBA00022679"/>
    </source>
</evidence>
<dbReference type="GO" id="GO:0005840">
    <property type="term" value="C:ribosome"/>
    <property type="evidence" value="ECO:0007669"/>
    <property type="project" value="UniProtKB-KW"/>
</dbReference>
<dbReference type="HAMAP" id="MF_02210">
    <property type="entry name" value="RimI"/>
    <property type="match status" value="1"/>
</dbReference>
<protein>
    <recommendedName>
        <fullName evidence="5">[Ribosomal protein bS18]-alanine N-acetyltransferase</fullName>
        <ecNumber evidence="5">2.3.1.266</ecNumber>
    </recommendedName>
</protein>
<evidence type="ECO:0000313" key="8">
    <source>
        <dbReference type="Proteomes" id="UP001589844"/>
    </source>
</evidence>
<organism evidence="7 8">
    <name type="scientific">Undibacterium danionis</name>
    <dbReference type="NCBI Taxonomy" id="1812100"/>
    <lineage>
        <taxon>Bacteria</taxon>
        <taxon>Pseudomonadati</taxon>
        <taxon>Pseudomonadota</taxon>
        <taxon>Betaproteobacteria</taxon>
        <taxon>Burkholderiales</taxon>
        <taxon>Oxalobacteraceae</taxon>
        <taxon>Undibacterium</taxon>
    </lineage>
</organism>
<evidence type="ECO:0000313" key="7">
    <source>
        <dbReference type="EMBL" id="MFC0348411.1"/>
    </source>
</evidence>
<dbReference type="CDD" id="cd04301">
    <property type="entry name" value="NAT_SF"/>
    <property type="match status" value="1"/>
</dbReference>
<reference evidence="7 8" key="1">
    <citation type="submission" date="2024-09" db="EMBL/GenBank/DDBJ databases">
        <authorList>
            <person name="Sun Q."/>
            <person name="Mori K."/>
        </authorList>
    </citation>
    <scope>NUCLEOTIDE SEQUENCE [LARGE SCALE GENOMIC DNA]</scope>
    <source>
        <strain evidence="7 8">CCM 8677</strain>
    </source>
</reference>
<dbReference type="Proteomes" id="UP001589844">
    <property type="component" value="Unassembled WGS sequence"/>
</dbReference>
<evidence type="ECO:0000256" key="2">
    <source>
        <dbReference type="ARBA" id="ARBA00022490"/>
    </source>
</evidence>
<dbReference type="InterPro" id="IPR050680">
    <property type="entry name" value="YpeA/RimI_acetyltransf"/>
</dbReference>
<keyword evidence="2 5" id="KW-0963">Cytoplasm</keyword>
<dbReference type="InterPro" id="IPR000182">
    <property type="entry name" value="GNAT_dom"/>
</dbReference>
<evidence type="ECO:0000256" key="5">
    <source>
        <dbReference type="HAMAP-Rule" id="MF_02210"/>
    </source>
</evidence>
<evidence type="ECO:0000256" key="1">
    <source>
        <dbReference type="ARBA" id="ARBA00005395"/>
    </source>
</evidence>
<dbReference type="SUPFAM" id="SSF55729">
    <property type="entry name" value="Acyl-CoA N-acyltransferases (Nat)"/>
    <property type="match status" value="1"/>
</dbReference>
<gene>
    <name evidence="5 7" type="primary">rimI</name>
    <name evidence="7" type="ORF">ACFFJH_01215</name>
</gene>
<dbReference type="Pfam" id="PF00583">
    <property type="entry name" value="Acetyltransf_1"/>
    <property type="match status" value="1"/>
</dbReference>
<evidence type="ECO:0000256" key="4">
    <source>
        <dbReference type="ARBA" id="ARBA00023315"/>
    </source>
</evidence>
<dbReference type="InterPro" id="IPR043690">
    <property type="entry name" value="RimI"/>
</dbReference>
<accession>A0ABV6I9A2</accession>
<feature type="domain" description="N-acetyltransferase" evidence="6">
    <location>
        <begin position="12"/>
        <end position="161"/>
    </location>
</feature>
<keyword evidence="4 5" id="KW-0012">Acyltransferase</keyword>
<comment type="similarity">
    <text evidence="1 5">Belongs to the acetyltransferase family. RimI subfamily.</text>
</comment>
<feature type="active site" description="Proton donor" evidence="5">
    <location>
        <position position="128"/>
    </location>
</feature>
<dbReference type="InterPro" id="IPR016181">
    <property type="entry name" value="Acyl_CoA_acyltransferase"/>
</dbReference>
<comment type="catalytic activity">
    <reaction evidence="5">
        <text>N-terminal L-alanyl-[ribosomal protein bS18] + acetyl-CoA = N-terminal N(alpha)-acetyl-L-alanyl-[ribosomal protein bS18] + CoA + H(+)</text>
        <dbReference type="Rhea" id="RHEA:43756"/>
        <dbReference type="Rhea" id="RHEA-COMP:10676"/>
        <dbReference type="Rhea" id="RHEA-COMP:10677"/>
        <dbReference type="ChEBI" id="CHEBI:15378"/>
        <dbReference type="ChEBI" id="CHEBI:57287"/>
        <dbReference type="ChEBI" id="CHEBI:57288"/>
        <dbReference type="ChEBI" id="CHEBI:64718"/>
        <dbReference type="ChEBI" id="CHEBI:83683"/>
        <dbReference type="EC" id="2.3.1.266"/>
    </reaction>
</comment>
<comment type="subcellular location">
    <subcellularLocation>
        <location evidence="5">Cytoplasm</location>
    </subcellularLocation>
</comment>
<dbReference type="PANTHER" id="PTHR43420:SF51">
    <property type="entry name" value="PEPTIDYL-LYSINE N-ACETYLTRANSFERASE YIAC"/>
    <property type="match status" value="1"/>
</dbReference>
<feature type="binding site" evidence="5">
    <location>
        <position position="121"/>
    </location>
    <ligand>
        <name>acetyl-CoA</name>
        <dbReference type="ChEBI" id="CHEBI:57288"/>
    </ligand>
</feature>
<dbReference type="RefSeq" id="WP_390209468.1">
    <property type="nucleotide sequence ID" value="NZ_JBHLXJ010000002.1"/>
</dbReference>
<keyword evidence="8" id="KW-1185">Reference proteome</keyword>